<dbReference type="Gene3D" id="3.40.50.1820">
    <property type="entry name" value="alpha/beta hydrolase"/>
    <property type="match status" value="1"/>
</dbReference>
<keyword evidence="3" id="KW-1185">Reference proteome</keyword>
<dbReference type="InParanoid" id="D8LS83"/>
<reference evidence="2 3" key="1">
    <citation type="journal article" date="2010" name="Nature">
        <title>The Ectocarpus genome and the independent evolution of multicellularity in brown algae.</title>
        <authorList>
            <person name="Cock J.M."/>
            <person name="Sterck L."/>
            <person name="Rouze P."/>
            <person name="Scornet D."/>
            <person name="Allen A.E."/>
            <person name="Amoutzias G."/>
            <person name="Anthouard V."/>
            <person name="Artiguenave F."/>
            <person name="Aury J.M."/>
            <person name="Badger J.H."/>
            <person name="Beszteri B."/>
            <person name="Billiau K."/>
            <person name="Bonnet E."/>
            <person name="Bothwell J.H."/>
            <person name="Bowler C."/>
            <person name="Boyen C."/>
            <person name="Brownlee C."/>
            <person name="Carrano C.J."/>
            <person name="Charrier B."/>
            <person name="Cho G.Y."/>
            <person name="Coelho S.M."/>
            <person name="Collen J."/>
            <person name="Corre E."/>
            <person name="Da Silva C."/>
            <person name="Delage L."/>
            <person name="Delaroque N."/>
            <person name="Dittami S.M."/>
            <person name="Doulbeau S."/>
            <person name="Elias M."/>
            <person name="Farnham G."/>
            <person name="Gachon C.M."/>
            <person name="Gschloessl B."/>
            <person name="Heesch S."/>
            <person name="Jabbari K."/>
            <person name="Jubin C."/>
            <person name="Kawai H."/>
            <person name="Kimura K."/>
            <person name="Kloareg B."/>
            <person name="Kupper F.C."/>
            <person name="Lang D."/>
            <person name="Le Bail A."/>
            <person name="Leblanc C."/>
            <person name="Lerouge P."/>
            <person name="Lohr M."/>
            <person name="Lopez P.J."/>
            <person name="Martens C."/>
            <person name="Maumus F."/>
            <person name="Michel G."/>
            <person name="Miranda-Saavedra D."/>
            <person name="Morales J."/>
            <person name="Moreau H."/>
            <person name="Motomura T."/>
            <person name="Nagasato C."/>
            <person name="Napoli C.A."/>
            <person name="Nelson D.R."/>
            <person name="Nyvall-Collen P."/>
            <person name="Peters A.F."/>
            <person name="Pommier C."/>
            <person name="Potin P."/>
            <person name="Poulain J."/>
            <person name="Quesneville H."/>
            <person name="Read B."/>
            <person name="Rensing S.A."/>
            <person name="Ritter A."/>
            <person name="Rousvoal S."/>
            <person name="Samanta M."/>
            <person name="Samson G."/>
            <person name="Schroeder D.C."/>
            <person name="Segurens B."/>
            <person name="Strittmatter M."/>
            <person name="Tonon T."/>
            <person name="Tregear J.W."/>
            <person name="Valentin K."/>
            <person name="von Dassow P."/>
            <person name="Yamagishi T."/>
            <person name="Van de Peer Y."/>
            <person name="Wincker P."/>
        </authorList>
    </citation>
    <scope>NUCLEOTIDE SEQUENCE [LARGE SCALE GENOMIC DNA]</scope>
    <source>
        <strain evidence="3">Ec32 / CCAP1310/4</strain>
    </source>
</reference>
<proteinExistence type="predicted"/>
<dbReference type="STRING" id="2880.D8LS83"/>
<dbReference type="InterPro" id="IPR029058">
    <property type="entry name" value="AB_hydrolase_fold"/>
</dbReference>
<evidence type="ECO:0000313" key="2">
    <source>
        <dbReference type="EMBL" id="CBN75140.1"/>
    </source>
</evidence>
<dbReference type="InterPro" id="IPR050266">
    <property type="entry name" value="AB_hydrolase_sf"/>
</dbReference>
<dbReference type="Pfam" id="PF00561">
    <property type="entry name" value="Abhydrolase_1"/>
    <property type="match status" value="1"/>
</dbReference>
<organism evidence="2 3">
    <name type="scientific">Ectocarpus siliculosus</name>
    <name type="common">Brown alga</name>
    <name type="synonym">Conferva siliculosa</name>
    <dbReference type="NCBI Taxonomy" id="2880"/>
    <lineage>
        <taxon>Eukaryota</taxon>
        <taxon>Sar</taxon>
        <taxon>Stramenopiles</taxon>
        <taxon>Ochrophyta</taxon>
        <taxon>PX clade</taxon>
        <taxon>Phaeophyceae</taxon>
        <taxon>Ectocarpales</taxon>
        <taxon>Ectocarpaceae</taxon>
        <taxon>Ectocarpus</taxon>
    </lineage>
</organism>
<evidence type="ECO:0000259" key="1">
    <source>
        <dbReference type="Pfam" id="PF00561"/>
    </source>
</evidence>
<dbReference type="eggNOG" id="KOG4178">
    <property type="taxonomic scope" value="Eukaryota"/>
</dbReference>
<dbReference type="AlphaFoldDB" id="D8LS83"/>
<sequence>MRSSSPLVSMVTMRLRPGGLRGCRPTGCSRGMIAARSRSTAASTTPALRMFSDGKDDGPVLLFVHGWPDDHQMWDKQVAHLKDRYRCVTTDLPGFGADSDEYDADVEKNGYSIDEIVRRLERTIEKAGNGEPVTLIAHDWGCTFSFLVEKNRPELVKRMVAIDVGGAVEPGLGSLIIIMSYHLWLIAAFRVGGPIGDVMARSFARLVGAPAGARVATARSCYPYYHYWKRKLDKSQGPMGNLMPGAPLLFAYGTAGYKRVMPFHADWWAKKVNDKEGSLSVAMTRSKHWVTVDQPDDLNRKLDAFLEKK</sequence>
<dbReference type="PANTHER" id="PTHR43798">
    <property type="entry name" value="MONOACYLGLYCEROL LIPASE"/>
    <property type="match status" value="1"/>
</dbReference>
<dbReference type="EMBL" id="FN649751">
    <property type="protein sequence ID" value="CBN75140.1"/>
    <property type="molecule type" value="Genomic_DNA"/>
</dbReference>
<feature type="domain" description="AB hydrolase-1" evidence="1">
    <location>
        <begin position="59"/>
        <end position="164"/>
    </location>
</feature>
<dbReference type="InterPro" id="IPR000639">
    <property type="entry name" value="Epox_hydrolase-like"/>
</dbReference>
<protein>
    <submittedName>
        <fullName evidence="2">Hydrolase of the alpha/beta fold superfamily</fullName>
    </submittedName>
</protein>
<dbReference type="GO" id="GO:0016787">
    <property type="term" value="F:hydrolase activity"/>
    <property type="evidence" value="ECO:0007669"/>
    <property type="project" value="UniProtKB-KW"/>
</dbReference>
<dbReference type="Proteomes" id="UP000002630">
    <property type="component" value="Linkage Group LG26"/>
</dbReference>
<keyword evidence="2" id="KW-0378">Hydrolase</keyword>
<dbReference type="PRINTS" id="PR00412">
    <property type="entry name" value="EPOXHYDRLASE"/>
</dbReference>
<accession>D8LS83</accession>
<dbReference type="OMA" id="DKERINC"/>
<gene>
    <name evidence="2" type="ORF">Esi_0070_0087</name>
</gene>
<dbReference type="SUPFAM" id="SSF53474">
    <property type="entry name" value="alpha/beta-Hydrolases"/>
    <property type="match status" value="1"/>
</dbReference>
<dbReference type="EMBL" id="FN648927">
    <property type="protein sequence ID" value="CBN75140.1"/>
    <property type="molecule type" value="Genomic_DNA"/>
</dbReference>
<dbReference type="OrthoDB" id="408373at2759"/>
<evidence type="ECO:0000313" key="3">
    <source>
        <dbReference type="Proteomes" id="UP000002630"/>
    </source>
</evidence>
<name>D8LS83_ECTSI</name>
<dbReference type="InterPro" id="IPR000073">
    <property type="entry name" value="AB_hydrolase_1"/>
</dbReference>